<evidence type="ECO:0000313" key="8">
    <source>
        <dbReference type="Proteomes" id="UP000245119"/>
    </source>
</evidence>
<dbReference type="STRING" id="400727.A0A2T7PMW2"/>
<dbReference type="GO" id="GO:0005737">
    <property type="term" value="C:cytoplasm"/>
    <property type="evidence" value="ECO:0007669"/>
    <property type="project" value="TreeGrafter"/>
</dbReference>
<dbReference type="GO" id="GO:0004132">
    <property type="term" value="F:dCMP deaminase activity"/>
    <property type="evidence" value="ECO:0007669"/>
    <property type="project" value="TreeGrafter"/>
</dbReference>
<dbReference type="PANTHER" id="PTHR11086:SF18">
    <property type="entry name" value="DEOXYCYTIDYLATE DEAMINASE"/>
    <property type="match status" value="1"/>
</dbReference>
<evidence type="ECO:0000256" key="2">
    <source>
        <dbReference type="ARBA" id="ARBA00022801"/>
    </source>
</evidence>
<evidence type="ECO:0000256" key="3">
    <source>
        <dbReference type="ARBA" id="ARBA00038938"/>
    </source>
</evidence>
<dbReference type="EC" id="3.5.4.12" evidence="3"/>
<feature type="compositionally biased region" description="Basic residues" evidence="5">
    <location>
        <begin position="120"/>
        <end position="131"/>
    </location>
</feature>
<accession>A0A2T7PMW2</accession>
<dbReference type="PANTHER" id="PTHR11086">
    <property type="entry name" value="DEOXYCYTIDYLATE DEAMINASE-RELATED"/>
    <property type="match status" value="1"/>
</dbReference>
<keyword evidence="8" id="KW-1185">Reference proteome</keyword>
<dbReference type="InterPro" id="IPR002125">
    <property type="entry name" value="CMP_dCMP_dom"/>
</dbReference>
<protein>
    <recommendedName>
        <fullName evidence="4">dCMP deaminase</fullName>
        <ecNumber evidence="3">3.5.4.12</ecNumber>
    </recommendedName>
    <alternativeName>
        <fullName evidence="4">dCMP deaminase</fullName>
    </alternativeName>
</protein>
<comment type="caution">
    <text evidence="7">The sequence shown here is derived from an EMBL/GenBank/DDBJ whole genome shotgun (WGS) entry which is preliminary data.</text>
</comment>
<proteinExistence type="predicted"/>
<dbReference type="InterPro" id="IPR016193">
    <property type="entry name" value="Cytidine_deaminase-like"/>
</dbReference>
<dbReference type="OrthoDB" id="6710946at2759"/>
<sequence length="165" mass="19696">MDSDIQAKDKDVPDERDSTMRSDYLSWKDYFMGIALLAAQRSKDPRTQVGACIVSEDKKIVGIGYNGMPENINDEEAPWAVKKRDPMHLRRRRRRRKKKKKKDGRRKEEERRKKEEKEERRKKKEERKKKKKEEEGRSPGQRYKMGGEQVNSEKCQGEVPIEKRF</sequence>
<evidence type="ECO:0000256" key="4">
    <source>
        <dbReference type="ARBA" id="ARBA00041763"/>
    </source>
</evidence>
<dbReference type="Proteomes" id="UP000245119">
    <property type="component" value="Linkage Group LG3"/>
</dbReference>
<feature type="region of interest" description="Disordered" evidence="5">
    <location>
        <begin position="66"/>
        <end position="165"/>
    </location>
</feature>
<dbReference type="Gene3D" id="3.40.140.10">
    <property type="entry name" value="Cytidine Deaminase, domain 2"/>
    <property type="match status" value="1"/>
</dbReference>
<dbReference type="Pfam" id="PF00383">
    <property type="entry name" value="dCMP_cyt_deam_1"/>
    <property type="match status" value="1"/>
</dbReference>
<dbReference type="InterPro" id="IPR015517">
    <property type="entry name" value="dCMP_deaminase-rel"/>
</dbReference>
<evidence type="ECO:0000259" key="6">
    <source>
        <dbReference type="PROSITE" id="PS51747"/>
    </source>
</evidence>
<reference evidence="7 8" key="1">
    <citation type="submission" date="2018-04" db="EMBL/GenBank/DDBJ databases">
        <title>The genome of golden apple snail Pomacea canaliculata provides insight into stress tolerance and invasive adaptation.</title>
        <authorList>
            <person name="Liu C."/>
            <person name="Liu B."/>
            <person name="Ren Y."/>
            <person name="Zhang Y."/>
            <person name="Wang H."/>
            <person name="Li S."/>
            <person name="Jiang F."/>
            <person name="Yin L."/>
            <person name="Zhang G."/>
            <person name="Qian W."/>
            <person name="Fan W."/>
        </authorList>
    </citation>
    <scope>NUCLEOTIDE SEQUENCE [LARGE SCALE GENOMIC DNA]</scope>
    <source>
        <strain evidence="7">SZHN2017</strain>
        <tissue evidence="7">Muscle</tissue>
    </source>
</reference>
<dbReference type="AlphaFoldDB" id="A0A2T7PMW2"/>
<evidence type="ECO:0000256" key="5">
    <source>
        <dbReference type="SAM" id="MobiDB-lite"/>
    </source>
</evidence>
<organism evidence="7 8">
    <name type="scientific">Pomacea canaliculata</name>
    <name type="common">Golden apple snail</name>
    <dbReference type="NCBI Taxonomy" id="400727"/>
    <lineage>
        <taxon>Eukaryota</taxon>
        <taxon>Metazoa</taxon>
        <taxon>Spiralia</taxon>
        <taxon>Lophotrochozoa</taxon>
        <taxon>Mollusca</taxon>
        <taxon>Gastropoda</taxon>
        <taxon>Caenogastropoda</taxon>
        <taxon>Architaenioglossa</taxon>
        <taxon>Ampullarioidea</taxon>
        <taxon>Ampullariidae</taxon>
        <taxon>Pomacea</taxon>
    </lineage>
</organism>
<feature type="domain" description="CMP/dCMP-type deaminase" evidence="6">
    <location>
        <begin position="26"/>
        <end position="165"/>
    </location>
</feature>
<gene>
    <name evidence="7" type="ORF">C0Q70_06036</name>
</gene>
<feature type="compositionally biased region" description="Basic and acidic residues" evidence="5">
    <location>
        <begin position="105"/>
        <end position="119"/>
    </location>
</feature>
<feature type="compositionally biased region" description="Basic residues" evidence="5">
    <location>
        <begin position="89"/>
        <end position="104"/>
    </location>
</feature>
<keyword evidence="1" id="KW-0545">Nucleotide biosynthesis</keyword>
<name>A0A2T7PMW2_POMCA</name>
<dbReference type="EMBL" id="PZQS01000003">
    <property type="protein sequence ID" value="PVD34759.1"/>
    <property type="molecule type" value="Genomic_DNA"/>
</dbReference>
<dbReference type="SUPFAM" id="SSF53927">
    <property type="entry name" value="Cytidine deaminase-like"/>
    <property type="match status" value="1"/>
</dbReference>
<evidence type="ECO:0000313" key="7">
    <source>
        <dbReference type="EMBL" id="PVD34759.1"/>
    </source>
</evidence>
<evidence type="ECO:0000256" key="1">
    <source>
        <dbReference type="ARBA" id="ARBA00022727"/>
    </source>
</evidence>
<dbReference type="PROSITE" id="PS51747">
    <property type="entry name" value="CYT_DCMP_DEAMINASES_2"/>
    <property type="match status" value="1"/>
</dbReference>
<keyword evidence="2" id="KW-0378">Hydrolase</keyword>